<dbReference type="Proteomes" id="UP000328092">
    <property type="component" value="Unassembled WGS sequence"/>
</dbReference>
<proteinExistence type="predicted"/>
<dbReference type="AlphaFoldDB" id="A0A508T336"/>
<name>A0A508T336_9BRAD</name>
<reference evidence="1" key="1">
    <citation type="submission" date="2019-02" db="EMBL/GenBank/DDBJ databases">
        <authorList>
            <person name="Pothier F.J."/>
        </authorList>
    </citation>
    <scope>NUCLEOTIDE SEQUENCE</scope>
    <source>
        <strain evidence="1">CI-1B</strain>
    </source>
</reference>
<organism evidence="1 2">
    <name type="scientific">Bradyrhizobium ivorense</name>
    <dbReference type="NCBI Taxonomy" id="2511166"/>
    <lineage>
        <taxon>Bacteria</taxon>
        <taxon>Pseudomonadati</taxon>
        <taxon>Pseudomonadota</taxon>
        <taxon>Alphaproteobacteria</taxon>
        <taxon>Hyphomicrobiales</taxon>
        <taxon>Nitrobacteraceae</taxon>
        <taxon>Bradyrhizobium</taxon>
    </lineage>
</organism>
<keyword evidence="2" id="KW-1185">Reference proteome</keyword>
<evidence type="ECO:0000313" key="1">
    <source>
        <dbReference type="EMBL" id="VIO69283.1"/>
    </source>
</evidence>
<evidence type="ECO:0000313" key="2">
    <source>
        <dbReference type="Proteomes" id="UP000328092"/>
    </source>
</evidence>
<accession>A0A508T336</accession>
<protein>
    <submittedName>
        <fullName evidence="1">Uncharacterized protein</fullName>
    </submittedName>
</protein>
<sequence>MPYVIEVYREGALVARPAPYDVHIENAKHVANRLGVANRGNFVRVLDEDGRLELWSERLDAKRP</sequence>
<comment type="caution">
    <text evidence="1">The sequence shown here is derived from an EMBL/GenBank/DDBJ whole genome shotgun (WGS) entry which is preliminary data.</text>
</comment>
<gene>
    <name evidence="1" type="ORF">CI1B_25990</name>
</gene>
<dbReference type="EMBL" id="CAADFC020000009">
    <property type="protein sequence ID" value="VIO69283.1"/>
    <property type="molecule type" value="Genomic_DNA"/>
</dbReference>